<dbReference type="InterPro" id="IPR057310">
    <property type="entry name" value="PER1-3_bHLH"/>
</dbReference>
<feature type="region of interest" description="Disordered" evidence="9">
    <location>
        <begin position="418"/>
        <end position="454"/>
    </location>
</feature>
<dbReference type="PANTHER" id="PTHR11269">
    <property type="entry name" value="PERIOD CIRCADIAN PROTEIN"/>
    <property type="match status" value="1"/>
</dbReference>
<dbReference type="Pfam" id="PF21353">
    <property type="entry name" value="Per3-like_PAS-A"/>
    <property type="match status" value="1"/>
</dbReference>
<evidence type="ECO:0000256" key="2">
    <source>
        <dbReference type="ARBA" id="ARBA00004496"/>
    </source>
</evidence>
<dbReference type="InterPro" id="IPR022728">
    <property type="entry name" value="Period_circadian-like_C"/>
</dbReference>
<dbReference type="Ensembl" id="ENSCAFT00040023051.1">
    <property type="protein sequence ID" value="ENSCAFP00040019983.1"/>
    <property type="gene ID" value="ENSCAFG00040012373.1"/>
</dbReference>
<keyword evidence="7" id="KW-0804">Transcription</keyword>
<dbReference type="Pfam" id="PF08447">
    <property type="entry name" value="PAS_3"/>
    <property type="match status" value="1"/>
</dbReference>
<keyword evidence="3" id="KW-0963">Cytoplasm</keyword>
<feature type="region of interest" description="Disordered" evidence="9">
    <location>
        <begin position="1"/>
        <end position="62"/>
    </location>
</feature>
<feature type="compositionally biased region" description="Low complexity" evidence="9">
    <location>
        <begin position="418"/>
        <end position="428"/>
    </location>
</feature>
<dbReference type="CDD" id="cd00130">
    <property type="entry name" value="PAS"/>
    <property type="match status" value="1"/>
</dbReference>
<dbReference type="GO" id="GO:0005634">
    <property type="term" value="C:nucleus"/>
    <property type="evidence" value="ECO:0007669"/>
    <property type="project" value="UniProtKB-SubCell"/>
</dbReference>
<keyword evidence="5" id="KW-0805">Transcription regulation</keyword>
<name>A0A8C0SFR0_CANLF</name>
<evidence type="ECO:0000256" key="5">
    <source>
        <dbReference type="ARBA" id="ARBA00023015"/>
    </source>
</evidence>
<evidence type="ECO:0000313" key="11">
    <source>
        <dbReference type="Ensembl" id="ENSCAFP00040019983.1"/>
    </source>
</evidence>
<dbReference type="FunFam" id="3.30.450.20:FF:000013">
    <property type="entry name" value="Period circadian protein homolog 2"/>
    <property type="match status" value="1"/>
</dbReference>
<feature type="compositionally biased region" description="Basic and acidic residues" evidence="9">
    <location>
        <begin position="1"/>
        <end position="22"/>
    </location>
</feature>
<dbReference type="Proteomes" id="UP000694542">
    <property type="component" value="Chromosome 5"/>
</dbReference>
<evidence type="ECO:0000313" key="12">
    <source>
        <dbReference type="Proteomes" id="UP000694542"/>
    </source>
</evidence>
<dbReference type="FunFam" id="3.30.450.20:FF:000004">
    <property type="entry name" value="Period circadian protein homolog 3"/>
    <property type="match status" value="1"/>
</dbReference>
<keyword evidence="6" id="KW-0090">Biological rhythms</keyword>
<evidence type="ECO:0000256" key="4">
    <source>
        <dbReference type="ARBA" id="ARBA00022737"/>
    </source>
</evidence>
<proteinExistence type="predicted"/>
<dbReference type="SMART" id="SM00091">
    <property type="entry name" value="PAS"/>
    <property type="match status" value="1"/>
</dbReference>
<dbReference type="InterPro" id="IPR013655">
    <property type="entry name" value="PAS_fold_3"/>
</dbReference>
<dbReference type="PROSITE" id="PS50112">
    <property type="entry name" value="PAS"/>
    <property type="match status" value="1"/>
</dbReference>
<comment type="subcellular location">
    <subcellularLocation>
        <location evidence="2">Cytoplasm</location>
    </subcellularLocation>
    <subcellularLocation>
        <location evidence="1">Nucleus</location>
    </subcellularLocation>
</comment>
<reference evidence="11" key="2">
    <citation type="submission" date="2025-08" db="UniProtKB">
        <authorList>
            <consortium name="Ensembl"/>
        </authorList>
    </citation>
    <scope>IDENTIFICATION</scope>
</reference>
<sequence>MDPREDLGVSKSLDSRGSEPREPQACCSEALGKGQEEVWSEKSQLQSPQVESTNSEQQDRNRVSEELVMVVQEMKKYFPSGRHSKPSTLDALNYALRCVHSVQASSEFFQILSQSGTLQTDATVYSLEELATLASGYTSKNTDTFVAVFSFLSGRLVHVSEQSSHFMELLAPQDVRVFCAHTAHTQLPLWNNWTQRASQYEFAPVKSFFCRIRGGKDAEQEKHYYPFRIIPYLIHVHRAAQPEPEPCCLTLVEKIHSGYEAPRIPVDKRIFTTTHTPGCVFLEIDERAVPLLGYLPQDLMGRSVLTYLHPEDRSLMLTVHQKVLKYAGHPPFEHSPIRFCTQNGDYIILDSSWSSFVNPWSRKVSFIIGRHKVRMSPLNEDVFATRIKKMNSNDKDVTELQEQIHKLLLQPVPASASSGFGSLGSGDSQEPRASLASSRESGGPRGEAARRAPVRGRRRFLGMCDIFNYTSVHSVSGEQKASSPLQTLKNNSVHMESCEGWRKDQHSPSYQQINCIDSVIRYLKSYNIPALKRKCISCTNTTSSSSEEDGQNHKAHHAQALQAVSQLPAIANLEIPTAWQSTHATEGTPRTLAPAALSLGSGMSQCSYSSTMVLAPPPESGATFTFLCEPWTLSTSPAPLMSEEFKHIGLTKAVLSAHTQKEEQNYVDKLREKIFLSPYRSCLQQESRSRAKHLYVQGDCAGKQTRSTGCKKGKSKQKKLPVLSDSRGTQDTFCPHFGGESESRQPWGPALSSCLQAPGLSFPAAMMVPSLAPYFVPALRIPALPSVQREPGASLTTLDYLLKPPLLNGLHSFPALPSPSSDTVMTIFLPDPTGCPLLSPSFCPYAFLGAAGSSGTPPFVSAVAPHLEQLSSVLSQRQAEGRWEMPHGEHHCINSRSSSPLQLNLLQEDMLRSCESSDQVRGDIYQNGSKKNPFTASELSMALLPEESPSGAGSTASGRSSDSSIYLASSDYSSEITSNGQQFQGVQGKETFPGLCILMTYQVPERVTEAVLREDLEKLASMQGQQPWFSRGQRQELATVHSWIQSQTVPQGIDIQVSTVTAAIQCGCFSGPGGARGTSYTSH</sequence>
<dbReference type="SUPFAM" id="SSF55785">
    <property type="entry name" value="PYP-like sensor domain (PAS domain)"/>
    <property type="match status" value="1"/>
</dbReference>
<evidence type="ECO:0000256" key="3">
    <source>
        <dbReference type="ARBA" id="ARBA00022490"/>
    </source>
</evidence>
<feature type="domain" description="PAS" evidence="10">
    <location>
        <begin position="281"/>
        <end position="327"/>
    </location>
</feature>
<evidence type="ECO:0000256" key="9">
    <source>
        <dbReference type="SAM" id="MobiDB-lite"/>
    </source>
</evidence>
<feature type="region of interest" description="Disordered" evidence="9">
    <location>
        <begin position="702"/>
        <end position="727"/>
    </location>
</feature>
<evidence type="ECO:0000256" key="8">
    <source>
        <dbReference type="ARBA" id="ARBA00023242"/>
    </source>
</evidence>
<organism evidence="11 12">
    <name type="scientific">Canis lupus familiaris</name>
    <name type="common">Dog</name>
    <name type="synonym">Canis familiaris</name>
    <dbReference type="NCBI Taxonomy" id="9615"/>
    <lineage>
        <taxon>Eukaryota</taxon>
        <taxon>Metazoa</taxon>
        <taxon>Chordata</taxon>
        <taxon>Craniata</taxon>
        <taxon>Vertebrata</taxon>
        <taxon>Euteleostomi</taxon>
        <taxon>Mammalia</taxon>
        <taxon>Eutheria</taxon>
        <taxon>Laurasiatheria</taxon>
        <taxon>Carnivora</taxon>
        <taxon>Caniformia</taxon>
        <taxon>Canidae</taxon>
        <taxon>Canis</taxon>
    </lineage>
</organism>
<protein>
    <recommendedName>
        <fullName evidence="10">PAS domain-containing protein</fullName>
    </recommendedName>
</protein>
<evidence type="ECO:0000256" key="1">
    <source>
        <dbReference type="ARBA" id="ARBA00004123"/>
    </source>
</evidence>
<dbReference type="InterPro" id="IPR048814">
    <property type="entry name" value="Per1-3_PAS-A"/>
</dbReference>
<keyword evidence="4" id="KW-0677">Repeat</keyword>
<feature type="compositionally biased region" description="Basic residues" evidence="9">
    <location>
        <begin position="709"/>
        <end position="719"/>
    </location>
</feature>
<dbReference type="InterPro" id="IPR050760">
    <property type="entry name" value="Period_circadian_regulator"/>
</dbReference>
<dbReference type="GO" id="GO:0048511">
    <property type="term" value="P:rhythmic process"/>
    <property type="evidence" value="ECO:0007669"/>
    <property type="project" value="UniProtKB-KW"/>
</dbReference>
<dbReference type="AlphaFoldDB" id="A0A8C0SFR0"/>
<accession>A0A8C0SFR0</accession>
<evidence type="ECO:0000259" key="10">
    <source>
        <dbReference type="PROSITE" id="PS50112"/>
    </source>
</evidence>
<dbReference type="PANTHER" id="PTHR11269:SF13">
    <property type="entry name" value="PERIOD CIRCADIAN PROTEIN HOMOLOG 3"/>
    <property type="match status" value="1"/>
</dbReference>
<reference evidence="11" key="1">
    <citation type="submission" date="2018-10" db="EMBL/GenBank/DDBJ databases">
        <title>De novo assembly of a Great Dane genome.</title>
        <authorList>
            <person name="Kidd J.M."/>
            <person name="Pendleton A.L."/>
            <person name="Shen F."/>
            <person name="Emery S."/>
        </authorList>
    </citation>
    <scope>NUCLEOTIDE SEQUENCE [LARGE SCALE GENOMIC DNA]</scope>
    <source>
        <strain evidence="11">Great Dane</strain>
    </source>
</reference>
<evidence type="ECO:0000256" key="6">
    <source>
        <dbReference type="ARBA" id="ARBA00023108"/>
    </source>
</evidence>
<dbReference type="Pfam" id="PF12114">
    <property type="entry name" value="Period_C"/>
    <property type="match status" value="1"/>
</dbReference>
<dbReference type="InterPro" id="IPR000014">
    <property type="entry name" value="PAS"/>
</dbReference>
<evidence type="ECO:0000256" key="7">
    <source>
        <dbReference type="ARBA" id="ARBA00023163"/>
    </source>
</evidence>
<feature type="compositionally biased region" description="Polar residues" evidence="9">
    <location>
        <begin position="41"/>
        <end position="56"/>
    </location>
</feature>
<dbReference type="Gene3D" id="3.30.450.20">
    <property type="entry name" value="PAS domain"/>
    <property type="match status" value="2"/>
</dbReference>
<dbReference type="Pfam" id="PF23170">
    <property type="entry name" value="bHLH_PER"/>
    <property type="match status" value="1"/>
</dbReference>
<dbReference type="InterPro" id="IPR035965">
    <property type="entry name" value="PAS-like_dom_sf"/>
</dbReference>
<dbReference type="GO" id="GO:0005737">
    <property type="term" value="C:cytoplasm"/>
    <property type="evidence" value="ECO:0007669"/>
    <property type="project" value="UniProtKB-SubCell"/>
</dbReference>
<keyword evidence="8" id="KW-0539">Nucleus</keyword>